<proteinExistence type="predicted"/>
<comment type="caution">
    <text evidence="1">The sequence shown here is derived from an EMBL/GenBank/DDBJ whole genome shotgun (WGS) entry which is preliminary data.</text>
</comment>
<gene>
    <name evidence="1" type="ORF">CTI12_AA352450</name>
</gene>
<evidence type="ECO:0000313" key="2">
    <source>
        <dbReference type="Proteomes" id="UP000245207"/>
    </source>
</evidence>
<sequence>MEMDIWEIKEKLAERRELMEVRSSDYSNQNNSMAEIPFVQDSTKLMTTGKSSEDGGTLEEHMVTSAVEKKSDHQNSLIDIPLTKDPLADITFMEDTKKFMPAEKSVEDGSNLDDFRVASGMEEATLTTPSMVVVEELGQKLINDLHEPLMVLESDGKINKNKFSIALVEQSSAGKNFAGKKNQAEHHKLLIWQILTCVGHLWTNVRLKQEPVPAQRRTWDPGIT</sequence>
<keyword evidence="2" id="KW-1185">Reference proteome</keyword>
<protein>
    <submittedName>
        <fullName evidence="1">Uncharacterized protein</fullName>
    </submittedName>
</protein>
<dbReference type="AlphaFoldDB" id="A0A2U1MQG9"/>
<dbReference type="Proteomes" id="UP000245207">
    <property type="component" value="Unassembled WGS sequence"/>
</dbReference>
<accession>A0A2U1MQG9</accession>
<evidence type="ECO:0000313" key="1">
    <source>
        <dbReference type="EMBL" id="PWA63466.1"/>
    </source>
</evidence>
<dbReference type="EMBL" id="PKPP01004632">
    <property type="protein sequence ID" value="PWA63466.1"/>
    <property type="molecule type" value="Genomic_DNA"/>
</dbReference>
<organism evidence="1 2">
    <name type="scientific">Artemisia annua</name>
    <name type="common">Sweet wormwood</name>
    <dbReference type="NCBI Taxonomy" id="35608"/>
    <lineage>
        <taxon>Eukaryota</taxon>
        <taxon>Viridiplantae</taxon>
        <taxon>Streptophyta</taxon>
        <taxon>Embryophyta</taxon>
        <taxon>Tracheophyta</taxon>
        <taxon>Spermatophyta</taxon>
        <taxon>Magnoliopsida</taxon>
        <taxon>eudicotyledons</taxon>
        <taxon>Gunneridae</taxon>
        <taxon>Pentapetalae</taxon>
        <taxon>asterids</taxon>
        <taxon>campanulids</taxon>
        <taxon>Asterales</taxon>
        <taxon>Asteraceae</taxon>
        <taxon>Asteroideae</taxon>
        <taxon>Anthemideae</taxon>
        <taxon>Artemisiinae</taxon>
        <taxon>Artemisia</taxon>
    </lineage>
</organism>
<name>A0A2U1MQG9_ARTAN</name>
<reference evidence="1 2" key="1">
    <citation type="journal article" date="2018" name="Mol. Plant">
        <title>The genome of Artemisia annua provides insight into the evolution of Asteraceae family and artemisinin biosynthesis.</title>
        <authorList>
            <person name="Shen Q."/>
            <person name="Zhang L."/>
            <person name="Liao Z."/>
            <person name="Wang S."/>
            <person name="Yan T."/>
            <person name="Shi P."/>
            <person name="Liu M."/>
            <person name="Fu X."/>
            <person name="Pan Q."/>
            <person name="Wang Y."/>
            <person name="Lv Z."/>
            <person name="Lu X."/>
            <person name="Zhang F."/>
            <person name="Jiang W."/>
            <person name="Ma Y."/>
            <person name="Chen M."/>
            <person name="Hao X."/>
            <person name="Li L."/>
            <person name="Tang Y."/>
            <person name="Lv G."/>
            <person name="Zhou Y."/>
            <person name="Sun X."/>
            <person name="Brodelius P.E."/>
            <person name="Rose J.K.C."/>
            <person name="Tang K."/>
        </authorList>
    </citation>
    <scope>NUCLEOTIDE SEQUENCE [LARGE SCALE GENOMIC DNA]</scope>
    <source>
        <strain evidence="2">cv. Huhao1</strain>
        <tissue evidence="1">Leaf</tissue>
    </source>
</reference>